<dbReference type="EMBL" id="BFAY01000001">
    <property type="protein sequence ID" value="GBF37121.1"/>
    <property type="molecule type" value="Genomic_DNA"/>
</dbReference>
<reference evidence="2 3" key="1">
    <citation type="submission" date="2018-02" db="EMBL/GenBank/DDBJ databases">
        <title>Novel Leptospira species isolated from soil and water in Japan.</title>
        <authorList>
            <person name="Nakao R."/>
            <person name="Masuzawa T."/>
        </authorList>
    </citation>
    <scope>NUCLEOTIDE SEQUENCE [LARGE SCALE GENOMIC DNA]</scope>
    <source>
        <strain evidence="2 3">E8</strain>
    </source>
</reference>
<sequence length="298" mass="31884">MNLLNRKILFMKILPVLGIFFVLYCSGDAKSIAELTAAAKAVLDGVAAPVPVPPGEPAPPGQPENAPDLQESTITSFDISDPNEHSYLGLFSIQAINFNLPVHDNTTVSAFIGGQSMKLMPDNTVVNSFSHWTVTAGQLSQLGANPPAIVGPSDRKLKVLIVARNEFGISSKVKQVGQTHFCTGAATLPATVGDCGNVCGTATLNGDTVEFKTQKTIAQDDFEYLYLDISVAQPISFSIPAVPFSFFEKFAPIGSGTYEASASLNRTSFDYMCVEISSYSYTDPPFADDFIRGKVIIP</sequence>
<organism evidence="2 3">
    <name type="scientific">Leptospira johnsonii</name>
    <dbReference type="NCBI Taxonomy" id="1917820"/>
    <lineage>
        <taxon>Bacteria</taxon>
        <taxon>Pseudomonadati</taxon>
        <taxon>Spirochaetota</taxon>
        <taxon>Spirochaetia</taxon>
        <taxon>Leptospirales</taxon>
        <taxon>Leptospiraceae</taxon>
        <taxon>Leptospira</taxon>
    </lineage>
</organism>
<dbReference type="Proteomes" id="UP000245076">
    <property type="component" value="Unassembled WGS sequence"/>
</dbReference>
<feature type="region of interest" description="Disordered" evidence="1">
    <location>
        <begin position="50"/>
        <end position="69"/>
    </location>
</feature>
<proteinExistence type="predicted"/>
<evidence type="ECO:0000313" key="2">
    <source>
        <dbReference type="EMBL" id="GBF37121.1"/>
    </source>
</evidence>
<accession>A0A2P2CXY7</accession>
<name>A0A2P2CXY7_9LEPT</name>
<keyword evidence="3" id="KW-1185">Reference proteome</keyword>
<evidence type="ECO:0000256" key="1">
    <source>
        <dbReference type="SAM" id="MobiDB-lite"/>
    </source>
</evidence>
<protein>
    <submittedName>
        <fullName evidence="2">Uncharacterized protein</fullName>
    </submittedName>
</protein>
<gene>
    <name evidence="2" type="ORF">LPTSP1_00990</name>
</gene>
<dbReference type="OrthoDB" id="341391at2"/>
<feature type="compositionally biased region" description="Pro residues" evidence="1">
    <location>
        <begin position="50"/>
        <end position="62"/>
    </location>
</feature>
<dbReference type="AlphaFoldDB" id="A0A2P2CXY7"/>
<evidence type="ECO:0000313" key="3">
    <source>
        <dbReference type="Proteomes" id="UP000245076"/>
    </source>
</evidence>
<comment type="caution">
    <text evidence="2">The sequence shown here is derived from an EMBL/GenBank/DDBJ whole genome shotgun (WGS) entry which is preliminary data.</text>
</comment>